<reference evidence="5 6" key="3">
    <citation type="submission" date="2023-06" db="EMBL/GenBank/DDBJ databases">
        <authorList>
            <person name="Zeman M."/>
            <person name="Kubasova T."/>
            <person name="Jahodarova E."/>
            <person name="Nykrynova M."/>
            <person name="Rychlik I."/>
        </authorList>
    </citation>
    <scope>NUCLEOTIDE SEQUENCE [LARGE SCALE GENOMIC DNA]</scope>
    <source>
        <strain evidence="5 6">ET39</strain>
    </source>
</reference>
<reference evidence="6" key="1">
    <citation type="submission" date="2023-06" db="EMBL/GenBank/DDBJ databases">
        <title>Identification and characterization of horizontal gene transfer across gut microbiota members of farm animals based on homology search.</title>
        <authorList>
            <person name="Zeman M."/>
            <person name="Kubasova T."/>
            <person name="Jahodarova E."/>
            <person name="Nykrynova M."/>
            <person name="Rychlik I."/>
        </authorList>
    </citation>
    <scope>NUCLEOTIDE SEQUENCE [LARGE SCALE GENOMIC DNA]</scope>
    <source>
        <strain evidence="6">ET39</strain>
    </source>
</reference>
<feature type="compositionally biased region" description="Polar residues" evidence="1">
    <location>
        <begin position="113"/>
        <end position="122"/>
    </location>
</feature>
<protein>
    <submittedName>
        <fullName evidence="5">Cadherin-like beta sandwich domain-containing protein</fullName>
    </submittedName>
</protein>
<keyword evidence="3" id="KW-0732">Signal</keyword>
<keyword evidence="2" id="KW-1133">Transmembrane helix</keyword>
<comment type="caution">
    <text evidence="5">The sequence shown here is derived from an EMBL/GenBank/DDBJ whole genome shotgun (WGS) entry which is preliminary data.</text>
</comment>
<evidence type="ECO:0000259" key="4">
    <source>
        <dbReference type="Pfam" id="PF12733"/>
    </source>
</evidence>
<evidence type="ECO:0000313" key="6">
    <source>
        <dbReference type="Proteomes" id="UP001529340"/>
    </source>
</evidence>
<feature type="domain" description="Cadherin-like beta-sandwich-like" evidence="4">
    <location>
        <begin position="154"/>
        <end position="233"/>
    </location>
</feature>
<feature type="region of interest" description="Disordered" evidence="1">
    <location>
        <begin position="113"/>
        <end position="153"/>
    </location>
</feature>
<evidence type="ECO:0000256" key="1">
    <source>
        <dbReference type="SAM" id="MobiDB-lite"/>
    </source>
</evidence>
<reference evidence="5 6" key="2">
    <citation type="submission" date="2023-06" db="EMBL/GenBank/DDBJ databases">
        <title>Identification and characterization of horizontal gene transfer across gut microbiota members of farm animals based on homology search.</title>
        <authorList>
            <person name="Schwarzerova J."/>
            <person name="Nykrynova M."/>
            <person name="Jureckova K."/>
            <person name="Cejkova D."/>
            <person name="Rychlik I."/>
        </authorList>
    </citation>
    <scope>NUCLEOTIDE SEQUENCE [LARGE SCALE GENOMIC DNA]</scope>
    <source>
        <strain evidence="5 6">ET39</strain>
    </source>
</reference>
<dbReference type="Pfam" id="PF12733">
    <property type="entry name" value="Cadherin-like"/>
    <property type="match status" value="1"/>
</dbReference>
<evidence type="ECO:0000256" key="2">
    <source>
        <dbReference type="SAM" id="Phobius"/>
    </source>
</evidence>
<dbReference type="Proteomes" id="UP001529340">
    <property type="component" value="Unassembled WGS sequence"/>
</dbReference>
<accession>A0ABT7U9H7</accession>
<keyword evidence="2" id="KW-0472">Membrane</keyword>
<dbReference type="InterPro" id="IPR025883">
    <property type="entry name" value="Cadherin-like_domain"/>
</dbReference>
<keyword evidence="2" id="KW-0812">Transmembrane</keyword>
<feature type="chain" id="PRO_5046313046" evidence="3">
    <location>
        <begin position="34"/>
        <end position="452"/>
    </location>
</feature>
<dbReference type="RefSeq" id="WP_289606745.1">
    <property type="nucleotide sequence ID" value="NZ_JAUDCG010000004.1"/>
</dbReference>
<evidence type="ECO:0000313" key="5">
    <source>
        <dbReference type="EMBL" id="MDM8156274.1"/>
    </source>
</evidence>
<name>A0ABT7U9H7_9FIRM</name>
<sequence length="452" mass="48896">MSHKIKRRTILLLIPLMLCGMLLSLIHVSAASAYVSADRSTVYVGESVTFTVGVTNGAGYITVSEAVSDYDWFDNSTKSYTVTPTSAGTITVRISGVVADYDTEVDAKVSDSATVQVVNRPTSSGGGNQGSSGGSSSGGTTETPQPTRSGDADLASLSVSAGTLTPKFSAGRTSYELNLPSDADSVVITAEANDAAASVSGAGEVELEQGENEIRITVTAEDGTTKTYTINAYVEEAPDVFLEYDGKSLGIVKNTDRVTKPGDAFEEVTLTIDGKEVTGWTNNIMNVTVLCMIDEESGEKGFYLYDSEQQALTSSFRPMTLLGNRLFVVDIAEDLQKREGMTFTTVTVDEQELPGWRYDESGFDNYSLIYVMNEQGEMQYYQYEASQNTLQLYSNAAPVSTETYLHDRQIEQIAIIAAGVFAVTTIVALIGCVMIRRRSNLRIRQLHKKESE</sequence>
<feature type="transmembrane region" description="Helical" evidence="2">
    <location>
        <begin position="413"/>
        <end position="435"/>
    </location>
</feature>
<evidence type="ECO:0000256" key="3">
    <source>
        <dbReference type="SAM" id="SignalP"/>
    </source>
</evidence>
<dbReference type="EMBL" id="JAUDCG010000004">
    <property type="protein sequence ID" value="MDM8156274.1"/>
    <property type="molecule type" value="Genomic_DNA"/>
</dbReference>
<feature type="compositionally biased region" description="Gly residues" evidence="1">
    <location>
        <begin position="124"/>
        <end position="137"/>
    </location>
</feature>
<organism evidence="5 6">
    <name type="scientific">Amedibacillus dolichus</name>
    <dbReference type="NCBI Taxonomy" id="31971"/>
    <lineage>
        <taxon>Bacteria</taxon>
        <taxon>Bacillati</taxon>
        <taxon>Bacillota</taxon>
        <taxon>Erysipelotrichia</taxon>
        <taxon>Erysipelotrichales</taxon>
        <taxon>Erysipelotrichaceae</taxon>
        <taxon>Amedibacillus</taxon>
    </lineage>
</organism>
<proteinExistence type="predicted"/>
<feature type="signal peptide" evidence="3">
    <location>
        <begin position="1"/>
        <end position="33"/>
    </location>
</feature>
<gene>
    <name evidence="5" type="ORF">QUV96_01325</name>
</gene>
<keyword evidence="6" id="KW-1185">Reference proteome</keyword>